<dbReference type="GO" id="GO:0016811">
    <property type="term" value="F:hydrolase activity, acting on carbon-nitrogen (but not peptide) bonds, in linear amides"/>
    <property type="evidence" value="ECO:0007669"/>
    <property type="project" value="InterPro"/>
</dbReference>
<dbReference type="RefSeq" id="WP_182561624.1">
    <property type="nucleotide sequence ID" value="NZ_JACGWT010000006.1"/>
</dbReference>
<comment type="caution">
    <text evidence="1">The sequence shown here is derived from an EMBL/GenBank/DDBJ whole genome shotgun (WGS) entry which is preliminary data.</text>
</comment>
<accession>A0A7W3IVN3</accession>
<dbReference type="Proteomes" id="UP000523079">
    <property type="component" value="Unassembled WGS sequence"/>
</dbReference>
<keyword evidence="2" id="KW-1185">Reference proteome</keyword>
<dbReference type="Gene3D" id="3.10.28.20">
    <property type="entry name" value="Acetamidase/Formamidase-like domains"/>
    <property type="match status" value="1"/>
</dbReference>
<sequence>MSTHRLVARAETTVQHFSRDHDAVLEIRPGDTLTVGSLDASGFLERPTGPDHHPPVMFPTGRGHCLTGPIAVTGVTAGDVLAVRFDALTPGAWGWTVAGGFPTPVNDRLGVSGAEPARLIWELDAAAGTGVETHGFERRLAPFLGVVGLAPAEPGEHSTIPPRPGTGGNIDCRELVVGSTLYLPIQVDGALLYLGDGHAAQGDGEVGGTAIECPMTTELTVDLASDRPLRSVHAETPAGAITFGFSADLNEAMGDALDDMVTWMAADLAVERTTALALASTCVDLRVTQVANQTWGVHAVLPPEALRRR</sequence>
<dbReference type="Gene3D" id="2.60.120.580">
    <property type="entry name" value="Acetamidase/Formamidase-like domains"/>
    <property type="match status" value="2"/>
</dbReference>
<dbReference type="PANTHER" id="PTHR31891">
    <property type="entry name" value="FORMAMIDASE C869.04-RELATED"/>
    <property type="match status" value="1"/>
</dbReference>
<reference evidence="1 2" key="1">
    <citation type="submission" date="2020-07" db="EMBL/GenBank/DDBJ databases">
        <title>Sequencing the genomes of 1000 actinobacteria strains.</title>
        <authorList>
            <person name="Klenk H.-P."/>
        </authorList>
    </citation>
    <scope>NUCLEOTIDE SEQUENCE [LARGE SCALE GENOMIC DNA]</scope>
    <source>
        <strain evidence="1 2">DSM 100723</strain>
    </source>
</reference>
<dbReference type="AlphaFoldDB" id="A0A7W3IVN3"/>
<gene>
    <name evidence="1" type="ORF">FHX74_003685</name>
</gene>
<dbReference type="Pfam" id="PF03069">
    <property type="entry name" value="FmdA_AmdA"/>
    <property type="match status" value="2"/>
</dbReference>
<name>A0A7W3IVN3_9ACTN</name>
<evidence type="ECO:0000313" key="1">
    <source>
        <dbReference type="EMBL" id="MBA8796044.1"/>
    </source>
</evidence>
<dbReference type="InterPro" id="IPR004304">
    <property type="entry name" value="FmdA_AmdA"/>
</dbReference>
<protein>
    <submittedName>
        <fullName evidence="1">Acetamidase/formamidase</fullName>
    </submittedName>
</protein>
<proteinExistence type="predicted"/>
<dbReference type="PANTHER" id="PTHR31891:SF1">
    <property type="entry name" value="FORMAMIDASE C869.04-RELATED"/>
    <property type="match status" value="1"/>
</dbReference>
<organism evidence="1 2">
    <name type="scientific">Microlunatus kandeliicorticis</name>
    <dbReference type="NCBI Taxonomy" id="1759536"/>
    <lineage>
        <taxon>Bacteria</taxon>
        <taxon>Bacillati</taxon>
        <taxon>Actinomycetota</taxon>
        <taxon>Actinomycetes</taxon>
        <taxon>Propionibacteriales</taxon>
        <taxon>Propionibacteriaceae</taxon>
        <taxon>Microlunatus</taxon>
    </lineage>
</organism>
<dbReference type="EMBL" id="JACGWT010000006">
    <property type="protein sequence ID" value="MBA8796044.1"/>
    <property type="molecule type" value="Genomic_DNA"/>
</dbReference>
<evidence type="ECO:0000313" key="2">
    <source>
        <dbReference type="Proteomes" id="UP000523079"/>
    </source>
</evidence>
<dbReference type="SUPFAM" id="SSF141130">
    <property type="entry name" value="Acetamidase/Formamidase-like"/>
    <property type="match status" value="1"/>
</dbReference>